<sequence length="762" mass="82727">MAAHLARLSPSEIALRFARGDRYLRDAGVFYRKYDTSGPAERDWPLSHVPVLIADAEWQQITDGLKQRADLLERVVADIYGENRLVADGFLPASLIAQNPGWLRPLVGVEPPGGHFLNFVAFEIGRGPDGKWWVLGDRTEAPSGSGFALENRTATSRIFPNFFARSDVRRLAGFFRAFQQAMEPQRGEDGQKGRIAILTPGPMNDAYFEHTFIARHLGLLLTEGEDLTVRKGRVLVRTVDGLHPVSVLWRRLDAVTCDPIELASASQIGTPGLVDAVRQGGVRMVNALGTGILETRALLSFLPKISRAWTGGPLALPNIATWWCGQPRERDHVLANRERMMIGSAYATRLPFDAGDGTSIGGGMDTGALARRFASEGRDLVGQEAVTLSTTPVWSDGGLVARPMVLRVFLARTRDGWQAMPGGYARIGSGADTAAIAMQQGGMVADVWVMGAAGRAGGQITAAPSLLTEAHPQEAEALPSRSADNLFWLGRYLERAEGNMRLFRAYHDRRGGGLSSDQPLMRAVQGLIAPGSGEATVMPRQLARSFDDPLEAALTCGSRVRDRFSVDGMMALQDLVAAARKMSATPIPPDDIPRKVSVLLRKITGFSGLVHENMYRSTGWRFLSLGLSLERAANMCTLLAELARDDAPDGALDLLLELGDSAMAHRTRYAGAATPTSVSDLMALDDSNPRAVLYHLSRAKAHIDHLPGSSEHGRLAPMARLGLQIHTRLAVETPDTLTPAKLTGLRLGLWRLSDLISTTYLH</sequence>
<dbReference type="Gene3D" id="3.40.50.11290">
    <property type="match status" value="1"/>
</dbReference>
<evidence type="ECO:0000259" key="2">
    <source>
        <dbReference type="Pfam" id="PF14403"/>
    </source>
</evidence>
<evidence type="ECO:0000259" key="1">
    <source>
        <dbReference type="Pfam" id="PF04168"/>
    </source>
</evidence>
<feature type="domain" description="DUF403" evidence="1">
    <location>
        <begin position="478"/>
        <end position="761"/>
    </location>
</feature>
<comment type="caution">
    <text evidence="3">The sequence shown here is derived from an EMBL/GenBank/DDBJ whole genome shotgun (WGS) entry which is preliminary data.</text>
</comment>
<dbReference type="AlphaFoldDB" id="A0A2V2LD69"/>
<dbReference type="InterPro" id="IPR051680">
    <property type="entry name" value="ATP-dep_Glu-Cys_Ligase-2"/>
</dbReference>
<dbReference type="Proteomes" id="UP000245680">
    <property type="component" value="Unassembled WGS sequence"/>
</dbReference>
<dbReference type="PANTHER" id="PTHR34595:SF2">
    <property type="entry name" value="BLR2978 PROTEIN"/>
    <property type="match status" value="1"/>
</dbReference>
<dbReference type="EMBL" id="QGKU01000029">
    <property type="protein sequence ID" value="PWR03335.1"/>
    <property type="molecule type" value="Genomic_DNA"/>
</dbReference>
<feature type="domain" description="Circularly permuted ATP-grasp type 2" evidence="2">
    <location>
        <begin position="50"/>
        <end position="427"/>
    </location>
</feature>
<protein>
    <submittedName>
        <fullName evidence="3">Uncharacterized protein</fullName>
    </submittedName>
</protein>
<dbReference type="InterPro" id="IPR007296">
    <property type="entry name" value="DUF403"/>
</dbReference>
<dbReference type="SUPFAM" id="SSF56059">
    <property type="entry name" value="Glutathione synthetase ATP-binding domain-like"/>
    <property type="match status" value="1"/>
</dbReference>
<gene>
    <name evidence="3" type="ORF">DKT77_07170</name>
</gene>
<evidence type="ECO:0000313" key="4">
    <source>
        <dbReference type="Proteomes" id="UP000245680"/>
    </source>
</evidence>
<evidence type="ECO:0000313" key="3">
    <source>
        <dbReference type="EMBL" id="PWR03335.1"/>
    </source>
</evidence>
<dbReference type="InterPro" id="IPR025841">
    <property type="entry name" value="CP_ATPgrasp_2"/>
</dbReference>
<keyword evidence="4" id="KW-1185">Reference proteome</keyword>
<dbReference type="Pfam" id="PF14403">
    <property type="entry name" value="CP_ATPgrasp_2"/>
    <property type="match status" value="1"/>
</dbReference>
<proteinExistence type="predicted"/>
<dbReference type="Pfam" id="PF04168">
    <property type="entry name" value="Alpha-E"/>
    <property type="match status" value="1"/>
</dbReference>
<reference evidence="3 4" key="1">
    <citation type="submission" date="2018-05" db="EMBL/GenBank/DDBJ databases">
        <title>Rhodobacteraceae gen. nov., sp. nov. isolated from sea water.</title>
        <authorList>
            <person name="Ren Y."/>
        </authorList>
    </citation>
    <scope>NUCLEOTIDE SEQUENCE [LARGE SCALE GENOMIC DNA]</scope>
    <source>
        <strain evidence="3 4">TG-679</strain>
    </source>
</reference>
<organism evidence="3 4">
    <name type="scientific">Meridianimarinicoccus roseus</name>
    <dbReference type="NCBI Taxonomy" id="2072018"/>
    <lineage>
        <taxon>Bacteria</taxon>
        <taxon>Pseudomonadati</taxon>
        <taxon>Pseudomonadota</taxon>
        <taxon>Alphaproteobacteria</taxon>
        <taxon>Rhodobacterales</taxon>
        <taxon>Paracoccaceae</taxon>
        <taxon>Meridianimarinicoccus</taxon>
    </lineage>
</organism>
<accession>A0A2V2LD69</accession>
<dbReference type="PANTHER" id="PTHR34595">
    <property type="entry name" value="BLR5612 PROTEIN"/>
    <property type="match status" value="1"/>
</dbReference>
<dbReference type="OrthoDB" id="9804079at2"/>
<name>A0A2V2LD69_9RHOB</name>